<dbReference type="Proteomes" id="UP000230233">
    <property type="component" value="Chromosome V"/>
</dbReference>
<dbReference type="AlphaFoldDB" id="A0A2G5TH03"/>
<keyword evidence="5" id="KW-1185">Reference proteome</keyword>
<evidence type="ECO:0000256" key="1">
    <source>
        <dbReference type="SAM" id="MobiDB-lite"/>
    </source>
</evidence>
<keyword evidence="3" id="KW-0732">Signal</keyword>
<proteinExistence type="predicted"/>
<feature type="signal peptide" evidence="3">
    <location>
        <begin position="1"/>
        <end position="19"/>
    </location>
</feature>
<keyword evidence="2" id="KW-1133">Transmembrane helix</keyword>
<keyword evidence="2" id="KW-0812">Transmembrane</keyword>
<feature type="compositionally biased region" description="Basic and acidic residues" evidence="1">
    <location>
        <begin position="82"/>
        <end position="104"/>
    </location>
</feature>
<feature type="transmembrane region" description="Helical" evidence="2">
    <location>
        <begin position="264"/>
        <end position="287"/>
    </location>
</feature>
<dbReference type="EMBL" id="PDUG01000005">
    <property type="protein sequence ID" value="PIC26503.1"/>
    <property type="molecule type" value="Genomic_DNA"/>
</dbReference>
<accession>A0A2G5TH03</accession>
<evidence type="ECO:0000256" key="2">
    <source>
        <dbReference type="SAM" id="Phobius"/>
    </source>
</evidence>
<comment type="caution">
    <text evidence="4">The sequence shown here is derived from an EMBL/GenBank/DDBJ whole genome shotgun (WGS) entry which is preliminary data.</text>
</comment>
<dbReference type="OrthoDB" id="5851419at2759"/>
<feature type="region of interest" description="Disordered" evidence="1">
    <location>
        <begin position="21"/>
        <end position="104"/>
    </location>
</feature>
<sequence>MKRSTLILLSILAIQTVECWRQHGPPHPPPPPHRDIDSSGDTASRSSESDSSLEEDIVLTPNQSNQNKRIDPDRMIQLQQKQEAERMQNRFEGKKNNFFDRPSSDELDAYDEKVRHQKNNRFVEEEPVMVQGPMDPVRAPKPMKPKMDDADEKLFLAALGQIYLNKLDDESQDAERFPGPPGPIGPMGPPPPVDYDYVFVPYETPGKVESNNNGNNNVHVNVNHVQVNSNVVHVPEKKKDSEPKEMAPIVPSYHYSEPVSSSNYMYFNFNMIDCAILFVLVAVFLFATKKAYKKCFPKKIVAPQLPTSLPPTYTPSSVVVETVSKKTPQ</sequence>
<gene>
    <name evidence="4" type="primary">Cni-F35B12.9</name>
    <name evidence="4" type="synonym">Cnig_chr_V.g19058</name>
    <name evidence="4" type="ORF">B9Z55_019058</name>
</gene>
<evidence type="ECO:0000313" key="4">
    <source>
        <dbReference type="EMBL" id="PIC26503.1"/>
    </source>
</evidence>
<feature type="compositionally biased region" description="Low complexity" evidence="1">
    <location>
        <begin position="39"/>
        <end position="50"/>
    </location>
</feature>
<evidence type="ECO:0000256" key="3">
    <source>
        <dbReference type="SAM" id="SignalP"/>
    </source>
</evidence>
<feature type="chain" id="PRO_5013573006" evidence="3">
    <location>
        <begin position="20"/>
        <end position="329"/>
    </location>
</feature>
<keyword evidence="2" id="KW-0472">Membrane</keyword>
<protein>
    <submittedName>
        <fullName evidence="4">Uncharacterized protein</fullName>
    </submittedName>
</protein>
<organism evidence="4 5">
    <name type="scientific">Caenorhabditis nigoni</name>
    <dbReference type="NCBI Taxonomy" id="1611254"/>
    <lineage>
        <taxon>Eukaryota</taxon>
        <taxon>Metazoa</taxon>
        <taxon>Ecdysozoa</taxon>
        <taxon>Nematoda</taxon>
        <taxon>Chromadorea</taxon>
        <taxon>Rhabditida</taxon>
        <taxon>Rhabditina</taxon>
        <taxon>Rhabditomorpha</taxon>
        <taxon>Rhabditoidea</taxon>
        <taxon>Rhabditidae</taxon>
        <taxon>Peloderinae</taxon>
        <taxon>Caenorhabditis</taxon>
    </lineage>
</organism>
<reference evidence="5" key="1">
    <citation type="submission" date="2017-10" db="EMBL/GenBank/DDBJ databases">
        <title>Rapid genome shrinkage in a self-fertile nematode reveals novel sperm competition proteins.</title>
        <authorList>
            <person name="Yin D."/>
            <person name="Schwarz E.M."/>
            <person name="Thomas C.G."/>
            <person name="Felde R.L."/>
            <person name="Korf I.F."/>
            <person name="Cutter A.D."/>
            <person name="Schartner C.M."/>
            <person name="Ralston E.J."/>
            <person name="Meyer B.J."/>
            <person name="Haag E.S."/>
        </authorList>
    </citation>
    <scope>NUCLEOTIDE SEQUENCE [LARGE SCALE GENOMIC DNA]</scope>
    <source>
        <strain evidence="5">JU1422</strain>
    </source>
</reference>
<evidence type="ECO:0000313" key="5">
    <source>
        <dbReference type="Proteomes" id="UP000230233"/>
    </source>
</evidence>
<name>A0A2G5TH03_9PELO</name>